<name>A0A166WIC4_METRR</name>
<dbReference type="AlphaFoldDB" id="A0A166WIC4"/>
<protein>
    <submittedName>
        <fullName evidence="4">Proteinase inhibitor I4</fullName>
    </submittedName>
</protein>
<gene>
    <name evidence="4" type="ORF">NOR_08274</name>
</gene>
<dbReference type="Pfam" id="PF00079">
    <property type="entry name" value="Serpin"/>
    <property type="match status" value="1"/>
</dbReference>
<organism evidence="4 5">
    <name type="scientific">Metarhizium rileyi (strain RCEF 4871)</name>
    <name type="common">Nomuraea rileyi</name>
    <dbReference type="NCBI Taxonomy" id="1649241"/>
    <lineage>
        <taxon>Eukaryota</taxon>
        <taxon>Fungi</taxon>
        <taxon>Dikarya</taxon>
        <taxon>Ascomycota</taxon>
        <taxon>Pezizomycotina</taxon>
        <taxon>Sordariomycetes</taxon>
        <taxon>Hypocreomycetidae</taxon>
        <taxon>Hypocreales</taxon>
        <taxon>Clavicipitaceae</taxon>
        <taxon>Metarhizium</taxon>
    </lineage>
</organism>
<dbReference type="EMBL" id="AZHC01000048">
    <property type="protein sequence ID" value="OAA34762.1"/>
    <property type="molecule type" value="Genomic_DNA"/>
</dbReference>
<dbReference type="SMART" id="SM00093">
    <property type="entry name" value="SERPIN"/>
    <property type="match status" value="1"/>
</dbReference>
<dbReference type="CDD" id="cd00172">
    <property type="entry name" value="serpin"/>
    <property type="match status" value="1"/>
</dbReference>
<dbReference type="Gene3D" id="2.30.39.10">
    <property type="entry name" value="Alpha-1-antitrypsin, domain 1"/>
    <property type="match status" value="1"/>
</dbReference>
<dbReference type="SUPFAM" id="SSF56574">
    <property type="entry name" value="Serpins"/>
    <property type="match status" value="1"/>
</dbReference>
<dbReference type="OrthoDB" id="1063785at2759"/>
<evidence type="ECO:0000256" key="1">
    <source>
        <dbReference type="ARBA" id="ARBA00009500"/>
    </source>
</evidence>
<accession>A0A166WIC4</accession>
<dbReference type="InterPro" id="IPR042185">
    <property type="entry name" value="Serpin_sf_2"/>
</dbReference>
<evidence type="ECO:0000256" key="2">
    <source>
        <dbReference type="RuleBase" id="RU000411"/>
    </source>
</evidence>
<dbReference type="Proteomes" id="UP000243498">
    <property type="component" value="Unassembled WGS sequence"/>
</dbReference>
<proteinExistence type="inferred from homology"/>
<keyword evidence="5" id="KW-1185">Reference proteome</keyword>
<comment type="caution">
    <text evidence="4">The sequence shown here is derived from an EMBL/GenBank/DDBJ whole genome shotgun (WGS) entry which is preliminary data.</text>
</comment>
<dbReference type="PROSITE" id="PS00284">
    <property type="entry name" value="SERPIN"/>
    <property type="match status" value="1"/>
</dbReference>
<dbReference type="InterPro" id="IPR023796">
    <property type="entry name" value="Serpin_dom"/>
</dbReference>
<dbReference type="InterPro" id="IPR000215">
    <property type="entry name" value="Serpin_fam"/>
</dbReference>
<evidence type="ECO:0000313" key="4">
    <source>
        <dbReference type="EMBL" id="OAA34762.1"/>
    </source>
</evidence>
<dbReference type="STRING" id="1081105.A0A166WIC4"/>
<feature type="domain" description="Serpin" evidence="3">
    <location>
        <begin position="13"/>
        <end position="366"/>
    </location>
</feature>
<dbReference type="GO" id="GO:0004867">
    <property type="term" value="F:serine-type endopeptidase inhibitor activity"/>
    <property type="evidence" value="ECO:0007669"/>
    <property type="project" value="InterPro"/>
</dbReference>
<dbReference type="OMA" id="YFNAAWA"/>
<reference evidence="4 5" key="1">
    <citation type="journal article" date="2016" name="Genome Biol. Evol.">
        <title>Divergent and convergent evolution of fungal pathogenicity.</title>
        <authorList>
            <person name="Shang Y."/>
            <person name="Xiao G."/>
            <person name="Zheng P."/>
            <person name="Cen K."/>
            <person name="Zhan S."/>
            <person name="Wang C."/>
        </authorList>
    </citation>
    <scope>NUCLEOTIDE SEQUENCE [LARGE SCALE GENOMIC DNA]</scope>
    <source>
        <strain evidence="4 5">RCEF 4871</strain>
    </source>
</reference>
<dbReference type="PANTHER" id="PTHR11461">
    <property type="entry name" value="SERINE PROTEASE INHIBITOR, SERPIN"/>
    <property type="match status" value="1"/>
</dbReference>
<dbReference type="InterPro" id="IPR042178">
    <property type="entry name" value="Serpin_sf_1"/>
</dbReference>
<dbReference type="InterPro" id="IPR023795">
    <property type="entry name" value="Serpin_CS"/>
</dbReference>
<comment type="similarity">
    <text evidence="1 2">Belongs to the serpin family.</text>
</comment>
<sequence length="366" mass="39746">MAPSPQSIGRVGWDVLKKQCVDDSTPKTAILSPLSVTIALGMLAGAADESKKHGLCTKLGLHGADDLESVLHPLQSTLCGDASKDGPLALANAVFTDTSVTLRPAYEKFLKGLNAEYTQYPNLADATDKINDWISDNTRGLIRDMLSPPVLENSHLALVNAIGFKGTWRTQFDRGDTRNETFTRTKDQSVKVDMMFMRKQRVASLETSTYKAVRLPYTLPASYPSASLFAYLPNEGTSVGAVLDDIVKNGSSDDQFSEVQYDEFGLPKFEMNSNFSLVDTLEKLGYPVGGAYPEMASGPNEVQTILHQAYVKVDEEGTEAGAATAVMMTRSLRPVPKTLVFNRPFVFAIASDKPDVVLFAGIYAGP</sequence>
<evidence type="ECO:0000259" key="3">
    <source>
        <dbReference type="SMART" id="SM00093"/>
    </source>
</evidence>
<dbReference type="Gene3D" id="3.30.497.10">
    <property type="entry name" value="Antithrombin, subunit I, domain 2"/>
    <property type="match status" value="1"/>
</dbReference>
<evidence type="ECO:0000313" key="5">
    <source>
        <dbReference type="Proteomes" id="UP000243498"/>
    </source>
</evidence>
<dbReference type="InterPro" id="IPR036186">
    <property type="entry name" value="Serpin_sf"/>
</dbReference>
<dbReference type="PANTHER" id="PTHR11461:SF211">
    <property type="entry name" value="GH10112P-RELATED"/>
    <property type="match status" value="1"/>
</dbReference>